<dbReference type="PANTHER" id="PTHR12589:SF7">
    <property type="entry name" value="6-PYRUVOYL TETRAHYDROBIOPTERIN SYNTHASE"/>
    <property type="match status" value="1"/>
</dbReference>
<comment type="catalytic activity">
    <reaction evidence="7 8">
        <text>7,8-dihydroneopterin 3'-triphosphate + H2O = 6-carboxy-5,6,7,8-tetrahydropterin + triphosphate + acetaldehyde + 2 H(+)</text>
        <dbReference type="Rhea" id="RHEA:27966"/>
        <dbReference type="ChEBI" id="CHEBI:15343"/>
        <dbReference type="ChEBI" id="CHEBI:15377"/>
        <dbReference type="ChEBI" id="CHEBI:15378"/>
        <dbReference type="ChEBI" id="CHEBI:18036"/>
        <dbReference type="ChEBI" id="CHEBI:58462"/>
        <dbReference type="ChEBI" id="CHEBI:61032"/>
        <dbReference type="EC" id="4.1.2.50"/>
    </reaction>
</comment>
<dbReference type="Pfam" id="PF01242">
    <property type="entry name" value="PTPS"/>
    <property type="match status" value="1"/>
</dbReference>
<dbReference type="GO" id="GO:0070497">
    <property type="term" value="F:6-carboxytetrahydropterin synthase activity"/>
    <property type="evidence" value="ECO:0007669"/>
    <property type="project" value="UniProtKB-EC"/>
</dbReference>
<dbReference type="OrthoDB" id="9804698at2"/>
<evidence type="ECO:0000313" key="11">
    <source>
        <dbReference type="EMBL" id="TCN73016.1"/>
    </source>
</evidence>
<feature type="binding site" evidence="10">
    <location>
        <position position="41"/>
    </location>
    <ligand>
        <name>Zn(2+)</name>
        <dbReference type="ChEBI" id="CHEBI:29105"/>
    </ligand>
</feature>
<evidence type="ECO:0000256" key="9">
    <source>
        <dbReference type="PIRSR" id="PIRSR006113-1"/>
    </source>
</evidence>
<protein>
    <recommendedName>
        <fullName evidence="3 8">6-carboxy-5,6,7,8-tetrahydropterin synthase</fullName>
        <ecNumber evidence="8">4.-.-.-</ecNumber>
    </recommendedName>
</protein>
<feature type="binding site" evidence="10">
    <location>
        <position position="16"/>
    </location>
    <ligand>
        <name>Zn(2+)</name>
        <dbReference type="ChEBI" id="CHEBI:29105"/>
    </ligand>
</feature>
<name>A0A4R2EWF1_9BACT</name>
<comment type="caution">
    <text evidence="11">The sequence shown here is derived from an EMBL/GenBank/DDBJ whole genome shotgun (WGS) entry which is preliminary data.</text>
</comment>
<dbReference type="FunFam" id="3.30.479.10:FF:000003">
    <property type="entry name" value="6-pyruvoyl tetrahydrobiopterin synthase"/>
    <property type="match status" value="1"/>
</dbReference>
<dbReference type="GO" id="GO:0046872">
    <property type="term" value="F:metal ion binding"/>
    <property type="evidence" value="ECO:0007669"/>
    <property type="project" value="UniProtKB-KW"/>
</dbReference>
<feature type="active site" description="Proton acceptor" evidence="9">
    <location>
        <position position="35"/>
    </location>
</feature>
<evidence type="ECO:0000313" key="12">
    <source>
        <dbReference type="Proteomes" id="UP000294830"/>
    </source>
</evidence>
<evidence type="ECO:0000256" key="3">
    <source>
        <dbReference type="ARBA" id="ARBA00018141"/>
    </source>
</evidence>
<accession>A0A4R2EWF1</accession>
<keyword evidence="6 8" id="KW-0456">Lyase</keyword>
<comment type="similarity">
    <text evidence="2 8">Belongs to the PTPS family. QueD subfamily.</text>
</comment>
<evidence type="ECO:0000256" key="2">
    <source>
        <dbReference type="ARBA" id="ARBA00008900"/>
    </source>
</evidence>
<evidence type="ECO:0000256" key="6">
    <source>
        <dbReference type="ARBA" id="ARBA00023239"/>
    </source>
</evidence>
<dbReference type="EC" id="4.-.-.-" evidence="8"/>
<dbReference type="Gene3D" id="3.30.479.10">
    <property type="entry name" value="6-pyruvoyl tetrahydropterin synthase/QueD"/>
    <property type="match status" value="1"/>
</dbReference>
<sequence>MPTAFLTRRELFNAAHRLYQPGLSDDANFELYGKCSNPNWHGHNYTLWVTVKGEVDPQVGYVANLKEISKIIKEKITEKLDHKNLNLEVDFMKGIIPSTENLAVAIWKQLEPHIKGLGIELHCVKIEETENNSAEYYGF</sequence>
<dbReference type="SUPFAM" id="SSF55620">
    <property type="entry name" value="Tetrahydrobiopterin biosynthesis enzymes-like"/>
    <property type="match status" value="1"/>
</dbReference>
<feature type="binding site" evidence="10">
    <location>
        <position position="43"/>
    </location>
    <ligand>
        <name>Zn(2+)</name>
        <dbReference type="ChEBI" id="CHEBI:29105"/>
    </ligand>
</feature>
<dbReference type="PIRSF" id="PIRSF006113">
    <property type="entry name" value="PTP_synth"/>
    <property type="match status" value="1"/>
</dbReference>
<evidence type="ECO:0000256" key="1">
    <source>
        <dbReference type="ARBA" id="ARBA00005061"/>
    </source>
</evidence>
<dbReference type="AlphaFoldDB" id="A0A4R2EWF1"/>
<evidence type="ECO:0000256" key="10">
    <source>
        <dbReference type="PIRSR" id="PIRSR006113-2"/>
    </source>
</evidence>
<dbReference type="RefSeq" id="WP_131837802.1">
    <property type="nucleotide sequence ID" value="NZ_SLWB01000001.1"/>
</dbReference>
<dbReference type="GO" id="GO:0008616">
    <property type="term" value="P:tRNA queuosine(34) biosynthetic process"/>
    <property type="evidence" value="ECO:0007669"/>
    <property type="project" value="UniProtKB-KW"/>
</dbReference>
<dbReference type="UniPathway" id="UPA00391"/>
<gene>
    <name evidence="11" type="ORF">CLV25_101234</name>
</gene>
<keyword evidence="4 8" id="KW-0479">Metal-binding</keyword>
<keyword evidence="8" id="KW-0671">Queuosine biosynthesis</keyword>
<dbReference type="PANTHER" id="PTHR12589">
    <property type="entry name" value="PYRUVOYL TETRAHYDROBIOPTERIN SYNTHASE"/>
    <property type="match status" value="1"/>
</dbReference>
<evidence type="ECO:0000256" key="4">
    <source>
        <dbReference type="ARBA" id="ARBA00022723"/>
    </source>
</evidence>
<evidence type="ECO:0000256" key="5">
    <source>
        <dbReference type="ARBA" id="ARBA00022833"/>
    </source>
</evidence>
<feature type="active site" description="Charge relay system" evidence="9">
    <location>
        <position position="128"/>
    </location>
</feature>
<comment type="pathway">
    <text evidence="1 8">Purine metabolism; 7-cyano-7-deazaguanine biosynthesis.</text>
</comment>
<keyword evidence="12" id="KW-1185">Reference proteome</keyword>
<dbReference type="EMBL" id="SLWB01000001">
    <property type="protein sequence ID" value="TCN73016.1"/>
    <property type="molecule type" value="Genomic_DNA"/>
</dbReference>
<proteinExistence type="inferred from homology"/>
<dbReference type="InterPro" id="IPR007115">
    <property type="entry name" value="6-PTP_synth/QueD"/>
</dbReference>
<dbReference type="Proteomes" id="UP000294830">
    <property type="component" value="Unassembled WGS sequence"/>
</dbReference>
<keyword evidence="5 8" id="KW-0862">Zinc</keyword>
<organism evidence="11 12">
    <name type="scientific">Acetobacteroides hydrogenigenes</name>
    <dbReference type="NCBI Taxonomy" id="979970"/>
    <lineage>
        <taxon>Bacteria</taxon>
        <taxon>Pseudomonadati</taxon>
        <taxon>Bacteroidota</taxon>
        <taxon>Bacteroidia</taxon>
        <taxon>Bacteroidales</taxon>
        <taxon>Rikenellaceae</taxon>
        <taxon>Acetobacteroides</taxon>
    </lineage>
</organism>
<reference evidence="11 12" key="1">
    <citation type="submission" date="2019-03" db="EMBL/GenBank/DDBJ databases">
        <title>Genomic Encyclopedia of Archaeal and Bacterial Type Strains, Phase II (KMG-II): from individual species to whole genera.</title>
        <authorList>
            <person name="Goeker M."/>
        </authorList>
    </citation>
    <scope>NUCLEOTIDE SEQUENCE [LARGE SCALE GENOMIC DNA]</scope>
    <source>
        <strain evidence="11 12">RL-C</strain>
    </source>
</reference>
<evidence type="ECO:0000256" key="7">
    <source>
        <dbReference type="ARBA" id="ARBA00048807"/>
    </source>
</evidence>
<comment type="cofactor">
    <cofactor evidence="8 10">
        <name>Zn(2+)</name>
        <dbReference type="ChEBI" id="CHEBI:29105"/>
    </cofactor>
    <text evidence="8 10">Binds 1 zinc ion per subunit.</text>
</comment>
<evidence type="ECO:0000256" key="8">
    <source>
        <dbReference type="PIRNR" id="PIRNR006113"/>
    </source>
</evidence>
<feature type="active site" description="Charge relay system" evidence="9">
    <location>
        <position position="82"/>
    </location>
</feature>
<dbReference type="InterPro" id="IPR038418">
    <property type="entry name" value="6-PTP_synth/QueD_sf"/>
</dbReference>